<sequence>MMKIAPDQRRRWSVTRRTAMLGALAMLGGCTVQPLYHAGSTDFIVSTAPLSRVSVDGVDDRISQQVRNELVFLLYNGGSVDPSADHRASLAVSSSTVDIFRVSAPDGSTNITARRVTLTGTLTLTRIEDGVTIASETRSATASFDNTRQEFANLRALRDAENRAAAELAERFRIVVATALAAR</sequence>
<dbReference type="Gene3D" id="3.30.160.150">
    <property type="entry name" value="Lipoprotein like domain"/>
    <property type="match status" value="1"/>
</dbReference>
<dbReference type="EMBL" id="QFWV02000004">
    <property type="protein sequence ID" value="RKF07308.1"/>
    <property type="molecule type" value="Genomic_DNA"/>
</dbReference>
<dbReference type="Proteomes" id="UP000246132">
    <property type="component" value="Unassembled WGS sequence"/>
</dbReference>
<reference evidence="1 2" key="1">
    <citation type="journal article" date="2018" name="Int. J. Syst. Bacteriol.">
        <title>Oceaniradius stylonemae gen. nov., sp. nov., isolated from a red alga, Stylonema cornu-cervi.</title>
        <authorList>
            <person name="Jeong S."/>
        </authorList>
    </citation>
    <scope>NUCLEOTIDE SEQUENCE [LARGE SCALE GENOMIC DNA]</scope>
    <source>
        <strain evidence="1 2">StC1</strain>
    </source>
</reference>
<organism evidence="1 2">
    <name type="scientific">Oceaniradius stylonematis</name>
    <dbReference type="NCBI Taxonomy" id="2184161"/>
    <lineage>
        <taxon>Bacteria</taxon>
        <taxon>Pseudomonadati</taxon>
        <taxon>Pseudomonadota</taxon>
        <taxon>Alphaproteobacteria</taxon>
        <taxon>Hyphomicrobiales</taxon>
        <taxon>Ahrensiaceae</taxon>
        <taxon>Oceaniradius</taxon>
    </lineage>
</organism>
<dbReference type="RefSeq" id="WP_109768348.1">
    <property type="nucleotide sequence ID" value="NZ_OZ244994.1"/>
</dbReference>
<evidence type="ECO:0000313" key="2">
    <source>
        <dbReference type="Proteomes" id="UP000246132"/>
    </source>
</evidence>
<gene>
    <name evidence="1" type="ORF">DEM25_005640</name>
</gene>
<evidence type="ECO:0008006" key="3">
    <source>
        <dbReference type="Google" id="ProtNLM"/>
    </source>
</evidence>
<dbReference type="GO" id="GO:0019867">
    <property type="term" value="C:outer membrane"/>
    <property type="evidence" value="ECO:0007669"/>
    <property type="project" value="InterPro"/>
</dbReference>
<protein>
    <recommendedName>
        <fullName evidence="3">LPS-assembly lipoprotein</fullName>
    </recommendedName>
</protein>
<accession>A0A3A8AD87</accession>
<dbReference type="PROSITE" id="PS51257">
    <property type="entry name" value="PROKAR_LIPOPROTEIN"/>
    <property type="match status" value="1"/>
</dbReference>
<proteinExistence type="predicted"/>
<name>A0A3A8AD87_9HYPH</name>
<comment type="caution">
    <text evidence="1">The sequence shown here is derived from an EMBL/GenBank/DDBJ whole genome shotgun (WGS) entry which is preliminary data.</text>
</comment>
<evidence type="ECO:0000313" key="1">
    <source>
        <dbReference type="EMBL" id="RKF07308.1"/>
    </source>
</evidence>
<keyword evidence="2" id="KW-1185">Reference proteome</keyword>
<dbReference type="GO" id="GO:0043165">
    <property type="term" value="P:Gram-negative-bacterium-type cell outer membrane assembly"/>
    <property type="evidence" value="ECO:0007669"/>
    <property type="project" value="InterPro"/>
</dbReference>
<dbReference type="AlphaFoldDB" id="A0A3A8AD87"/>